<organism evidence="3 4">
    <name type="scientific">Morus notabilis</name>
    <dbReference type="NCBI Taxonomy" id="981085"/>
    <lineage>
        <taxon>Eukaryota</taxon>
        <taxon>Viridiplantae</taxon>
        <taxon>Streptophyta</taxon>
        <taxon>Embryophyta</taxon>
        <taxon>Tracheophyta</taxon>
        <taxon>Spermatophyta</taxon>
        <taxon>Magnoliopsida</taxon>
        <taxon>eudicotyledons</taxon>
        <taxon>Gunneridae</taxon>
        <taxon>Pentapetalae</taxon>
        <taxon>rosids</taxon>
        <taxon>fabids</taxon>
        <taxon>Rosales</taxon>
        <taxon>Moraceae</taxon>
        <taxon>Moreae</taxon>
        <taxon>Morus</taxon>
    </lineage>
</organism>
<evidence type="ECO:0000313" key="3">
    <source>
        <dbReference type="EMBL" id="EXB78535.1"/>
    </source>
</evidence>
<dbReference type="AlphaFoldDB" id="W9RKL4"/>
<comment type="similarity">
    <text evidence="1">Belongs to the UDP-glycosyltransferase family.</text>
</comment>
<dbReference type="SUPFAM" id="SSF53756">
    <property type="entry name" value="UDP-Glycosyltransferase/glycogen phosphorylase"/>
    <property type="match status" value="1"/>
</dbReference>
<dbReference type="GO" id="GO:0080043">
    <property type="term" value="F:quercetin 3-O-glucosyltransferase activity"/>
    <property type="evidence" value="ECO:0007669"/>
    <property type="project" value="TreeGrafter"/>
</dbReference>
<dbReference type="eggNOG" id="KOG1192">
    <property type="taxonomic scope" value="Eukaryota"/>
</dbReference>
<evidence type="ECO:0000256" key="1">
    <source>
        <dbReference type="ARBA" id="ARBA00009995"/>
    </source>
</evidence>
<proteinExistence type="inferred from homology"/>
<keyword evidence="2" id="KW-0328">Glycosyltransferase</keyword>
<dbReference type="KEGG" id="mnt:21394431"/>
<dbReference type="EMBL" id="KE344773">
    <property type="protein sequence ID" value="EXB78535.1"/>
    <property type="molecule type" value="Genomic_DNA"/>
</dbReference>
<reference evidence="4" key="1">
    <citation type="submission" date="2013-01" db="EMBL/GenBank/DDBJ databases">
        <title>Draft Genome Sequence of a Mulberry Tree, Morus notabilis C.K. Schneid.</title>
        <authorList>
            <person name="He N."/>
            <person name="Zhao S."/>
        </authorList>
    </citation>
    <scope>NUCLEOTIDE SEQUENCE</scope>
</reference>
<protein>
    <submittedName>
        <fullName evidence="3">UDP-glycosyltransferase 87A2</fullName>
    </submittedName>
</protein>
<dbReference type="GO" id="GO:0080044">
    <property type="term" value="F:quercetin 7-O-glucosyltransferase activity"/>
    <property type="evidence" value="ECO:0007669"/>
    <property type="project" value="TreeGrafter"/>
</dbReference>
<evidence type="ECO:0000256" key="2">
    <source>
        <dbReference type="ARBA" id="ARBA00022676"/>
    </source>
</evidence>
<evidence type="ECO:0000313" key="4">
    <source>
        <dbReference type="Proteomes" id="UP000030645"/>
    </source>
</evidence>
<dbReference type="OrthoDB" id="5835829at2759"/>
<dbReference type="Proteomes" id="UP000030645">
    <property type="component" value="Unassembled WGS sequence"/>
</dbReference>
<dbReference type="STRING" id="981085.W9RKL4"/>
<dbReference type="Gene3D" id="3.40.50.2000">
    <property type="entry name" value="Glycogen Phosphorylase B"/>
    <property type="match status" value="1"/>
</dbReference>
<dbReference type="PANTHER" id="PTHR11926">
    <property type="entry name" value="GLUCOSYL/GLUCURONOSYL TRANSFERASES"/>
    <property type="match status" value="1"/>
</dbReference>
<name>W9RKL4_9ROSA</name>
<sequence length="178" mass="20221">MERPATDCCHVVAMPYPGRGHINPMMNICEEIVSRKPHNILITFVVTEEWLGLIRPRNRPSMHDNIRFVTIPNVVPSEHDRSKDLDAFVEAVFRKMEGPFEELLDRIEVPVSAIVADSHLLWALDVGNRRNIPVASLWPMSASVFSVIYHFELLKQNGHLPVQLSVDTGLTSKSEDMK</sequence>
<accession>W9RKL4</accession>
<gene>
    <name evidence="3" type="ORF">L484_011159</name>
</gene>
<dbReference type="PANTHER" id="PTHR11926:SF1494">
    <property type="entry name" value="FLAVONOL 3-O-GLUCOSYLTRANSFERASE UGT76E12-RELATED"/>
    <property type="match status" value="1"/>
</dbReference>
<keyword evidence="3" id="KW-0808">Transferase</keyword>
<keyword evidence="4" id="KW-1185">Reference proteome</keyword>